<accession>A0A6M5YP76</accession>
<reference evidence="3" key="1">
    <citation type="submission" date="2020-05" db="EMBL/GenBank/DDBJ databases">
        <title>Frigoriglobus tundricola gen. nov., sp. nov., a psychrotolerant cellulolytic planctomycete of the family Gemmataceae with two divergent copies of 16S rRNA gene.</title>
        <authorList>
            <person name="Kulichevskaya I.S."/>
            <person name="Ivanova A.A."/>
            <person name="Naumoff D.G."/>
            <person name="Beletsky A.V."/>
            <person name="Rijpstra W.I.C."/>
            <person name="Sinninghe Damste J.S."/>
            <person name="Mardanov A.V."/>
            <person name="Ravin N.V."/>
            <person name="Dedysh S.N."/>
        </authorList>
    </citation>
    <scope>NUCLEOTIDE SEQUENCE [LARGE SCALE GENOMIC DNA]</scope>
    <source>
        <strain evidence="3">PL17</strain>
    </source>
</reference>
<keyword evidence="3" id="KW-1185">Reference proteome</keyword>
<name>A0A6M5YP76_9BACT</name>
<proteinExistence type="predicted"/>
<evidence type="ECO:0000313" key="3">
    <source>
        <dbReference type="Proteomes" id="UP000503447"/>
    </source>
</evidence>
<evidence type="ECO:0000313" key="2">
    <source>
        <dbReference type="EMBL" id="QJW95146.1"/>
    </source>
</evidence>
<protein>
    <submittedName>
        <fullName evidence="2">Uncharacterized protein</fullName>
    </submittedName>
</protein>
<dbReference type="RefSeq" id="WP_171471001.1">
    <property type="nucleotide sequence ID" value="NZ_CP053452.2"/>
</dbReference>
<dbReference type="AlphaFoldDB" id="A0A6M5YP76"/>
<dbReference type="EMBL" id="CP053452">
    <property type="protein sequence ID" value="QJW95146.1"/>
    <property type="molecule type" value="Genomic_DNA"/>
</dbReference>
<sequence length="105" mass="11380">MMCDVGLIPSDTGEEGGKQTGQRMTHYIEKGGRFETAFKAMPETIRLPWTSGGALLGIKGPKEPKAKNKIKYTCAGGCDVNVWGKPGLRIACGECEELFEEIEAD</sequence>
<dbReference type="KEGG" id="ftj:FTUN_2685"/>
<feature type="region of interest" description="Disordered" evidence="1">
    <location>
        <begin position="1"/>
        <end position="21"/>
    </location>
</feature>
<evidence type="ECO:0000256" key="1">
    <source>
        <dbReference type="SAM" id="MobiDB-lite"/>
    </source>
</evidence>
<gene>
    <name evidence="2" type="ORF">FTUN_2685</name>
</gene>
<dbReference type="Proteomes" id="UP000503447">
    <property type="component" value="Chromosome"/>
</dbReference>
<organism evidence="2 3">
    <name type="scientific">Frigoriglobus tundricola</name>
    <dbReference type="NCBI Taxonomy" id="2774151"/>
    <lineage>
        <taxon>Bacteria</taxon>
        <taxon>Pseudomonadati</taxon>
        <taxon>Planctomycetota</taxon>
        <taxon>Planctomycetia</taxon>
        <taxon>Gemmatales</taxon>
        <taxon>Gemmataceae</taxon>
        <taxon>Frigoriglobus</taxon>
    </lineage>
</organism>